<dbReference type="Pfam" id="PF13582">
    <property type="entry name" value="Reprolysin_3"/>
    <property type="match status" value="1"/>
</dbReference>
<comment type="caution">
    <text evidence="11">The sequence shown here is derived from an EMBL/GenBank/DDBJ whole genome shotgun (WGS) entry which is preliminary data.</text>
</comment>
<feature type="binding site" evidence="8">
    <location>
        <position position="1305"/>
    </location>
    <ligand>
        <name>Zn(2+)</name>
        <dbReference type="ChEBI" id="CHEBI:29105"/>
        <note>catalytic</note>
    </ligand>
</feature>
<sequence>MDQVAASAKALSGKMPPDQQRLSGKDRMRKNHDETVPKCCRSFGRCMFRDLIECAIPGTRFLIGAANVASRICEACAASAPHAKYLHFQNGQKRMLSGYCSVAQPAGKNARNWWTATCIPCVPVRCQNDKHKLAGQGENVVIKQKERKKFGRVVMGLNESVRVAAEAARLFAVRRGTNPLTGTARTALMESRVRFFLDPSPKLVVRRDKPANKLEELSVCGSSVTSADKIGPRSVFRGNWGSFRQTSTDVCETFVPVCGSDKVNSDPSDFRLRSKSKSVLTFRSGPCAIFRTSLRRGWRVMSKCRRIWDWAAAPAPAVPAIRTPGKPPPTDFPVYVTAKVWISTILHLFNSKDFALFRRKPPVRRPHHPQLLPGGGQRIADRPQRTLLLSNPFYNYCSPDNQSRFCNTQYLEETASKGAHTETAPSTLANQISVRNWRQKISIGVKSGDLAGHSFQRLIERMNCQAVLLVTSLILSACATSDIHKLMTVDEIKSTFHVDAHDLVPDYEVVQIQHRIRRREVPPDSDNSIDDEDAPHGKTELKLKAFGKYLNLTLVPNRGLYKKNKLKIWTVEPNATAQHGVEYIELPEVSSDFGQTVNKQTPFTLLAEKIRASSYRPWEISADRGGVERNSREIGKRKFPRGAIFETRPRASTLTLAAMWFTSASSSSRNSGSIVDNKSQRNPTGSNAKLANSFHSRATTKRWMVAREENQNGSGFGQGSGRIFSAAGRDGPSIIADHTTKPIVLQFGRLINDALSQRESLKATKDTRAPVLSIDEDIGDIYQDEENQAAILLRNLNDTVIVPDTSAELGQNFHTGSRKAKTATTRLVGKKSENLDRSAETAISKCQLRDRKRVAQMPLTESENNGSEGSIGADLVIRPVPPRLLKPKSKPPTDDDEMFLDVDGELSSEVAIDTGLPIKRKQQIQGHRHIVYKRNGNQEDTMSDYAFMEPDHLAKRHRRSAPSRTKREAPYTIYPEILVIVDYDGYRLHGGDNLQIKRYFVSFWNGVDMRYKLLKGPKIRISIAGIIISRIASTISVHKRFRFLYSFNTDPYSFSIFSLSFFSYDLPWNDSSFNWTSFISSSRIFFLRRTSSLVGNSCNFFNWTLFFSKSFSTSFNLTARVLPSRSRSSTLALTSFNGSDPFWVTQYIFCLPQFFSMTLFFSTSLFNVETTWLLGSCWFKPCTMSLTGRDATPYLERNRVGRDAIDSAAALTDMGKYLFRERRLPVYDIAVAITKLDMCRRSYPNDVCNRGTAELLAASYSGDGFAYVGGACVVNKRLEKVNSVAIIEDTGGFSGIIVAAHEVGHLLGAVHDGSPPPSYLGGPGAEKCQWTDGYIMSDLRHTERGFRWSSCSVSSFHHFLNGDTATCLYNVPHEDDSLPRVLPGKLLTLDAQCRRDRGTSACFKDDRVCAQLFCFDAGSGYCVAYRPAAEGSPCGDGQYCLNGRCVAEHENIIPDYTQNTPSYIRSGNPQGRPLFHEDNEEVNYQRPETPNRDYTTPPYNPTPYRPFTTPQRPGIYQFSTTKSPYDFNRFGPRTTKSPYQTTKHQYTTPNPYVGNYYQLRQQTTKSPYDFANFGRNYDINSNYLKRSYNAANYYGDSSNQGGSRDRHGLTRAWSDERPF</sequence>
<feature type="region of interest" description="Disordered" evidence="9">
    <location>
        <begin position="1595"/>
        <end position="1619"/>
    </location>
</feature>
<feature type="compositionally biased region" description="Basic and acidic residues" evidence="9">
    <location>
        <begin position="1603"/>
        <end position="1619"/>
    </location>
</feature>
<evidence type="ECO:0000256" key="3">
    <source>
        <dbReference type="ARBA" id="ARBA00022801"/>
    </source>
</evidence>
<evidence type="ECO:0000256" key="4">
    <source>
        <dbReference type="ARBA" id="ARBA00022833"/>
    </source>
</evidence>
<dbReference type="PANTHER" id="PTHR11905">
    <property type="entry name" value="ADAM A DISINTEGRIN AND METALLOPROTEASE DOMAIN"/>
    <property type="match status" value="1"/>
</dbReference>
<keyword evidence="5" id="KW-0482">Metalloprotease</keyword>
<gene>
    <name evidence="11" type="ORF">GEV33_011648</name>
</gene>
<feature type="domain" description="Peptidase M12B" evidence="10">
    <location>
        <begin position="1264"/>
        <end position="1372"/>
    </location>
</feature>
<evidence type="ECO:0000256" key="2">
    <source>
        <dbReference type="ARBA" id="ARBA00022723"/>
    </source>
</evidence>
<feature type="compositionally biased region" description="Polar residues" evidence="9">
    <location>
        <begin position="1534"/>
        <end position="1547"/>
    </location>
</feature>
<keyword evidence="12" id="KW-1185">Reference proteome</keyword>
<feature type="binding site" evidence="8">
    <location>
        <position position="1311"/>
    </location>
    <ligand>
        <name>Zn(2+)</name>
        <dbReference type="ChEBI" id="CHEBI:29105"/>
        <note>catalytic</note>
    </ligand>
</feature>
<dbReference type="Gene3D" id="3.40.390.10">
    <property type="entry name" value="Collagenase (Catalytic Domain)"/>
    <property type="match status" value="2"/>
</dbReference>
<feature type="region of interest" description="Disordered" evidence="9">
    <location>
        <begin position="1485"/>
        <end position="1547"/>
    </location>
</feature>
<proteinExistence type="predicted"/>
<comment type="caution">
    <text evidence="8">Lacks conserved residue(s) required for the propagation of feature annotation.</text>
</comment>
<evidence type="ECO:0000256" key="7">
    <source>
        <dbReference type="ARBA" id="ARBA00023180"/>
    </source>
</evidence>
<dbReference type="GO" id="GO:0006509">
    <property type="term" value="P:membrane protein ectodomain proteolysis"/>
    <property type="evidence" value="ECO:0007669"/>
    <property type="project" value="TreeGrafter"/>
</dbReference>
<keyword evidence="2 8" id="KW-0479">Metal-binding</keyword>
<evidence type="ECO:0000313" key="12">
    <source>
        <dbReference type="Proteomes" id="UP000719412"/>
    </source>
</evidence>
<evidence type="ECO:0000256" key="1">
    <source>
        <dbReference type="ARBA" id="ARBA00022670"/>
    </source>
</evidence>
<keyword evidence="1" id="KW-0645">Protease</keyword>
<evidence type="ECO:0000256" key="8">
    <source>
        <dbReference type="PROSITE-ProRule" id="PRU00276"/>
    </source>
</evidence>
<dbReference type="Gene3D" id="3.40.1620.60">
    <property type="match status" value="1"/>
</dbReference>
<dbReference type="GO" id="GO:0046872">
    <property type="term" value="F:metal ion binding"/>
    <property type="evidence" value="ECO:0007669"/>
    <property type="project" value="UniProtKB-KW"/>
</dbReference>
<accession>A0A8J6HAK9</accession>
<protein>
    <recommendedName>
        <fullName evidence="10">Peptidase M12B domain-containing protein</fullName>
    </recommendedName>
</protein>
<feature type="region of interest" description="Disordered" evidence="9">
    <location>
        <begin position="1"/>
        <end position="30"/>
    </location>
</feature>
<feature type="binding site" evidence="8">
    <location>
        <position position="1301"/>
    </location>
    <ligand>
        <name>Zn(2+)</name>
        <dbReference type="ChEBI" id="CHEBI:29105"/>
        <note>catalytic</note>
    </ligand>
</feature>
<keyword evidence="6" id="KW-1015">Disulfide bond</keyword>
<reference evidence="11" key="2">
    <citation type="submission" date="2021-08" db="EMBL/GenBank/DDBJ databases">
        <authorList>
            <person name="Eriksson T."/>
        </authorList>
    </citation>
    <scope>NUCLEOTIDE SEQUENCE</scope>
    <source>
        <strain evidence="11">Stoneville</strain>
        <tissue evidence="11">Whole head</tissue>
    </source>
</reference>
<feature type="active site" evidence="8">
    <location>
        <position position="1302"/>
    </location>
</feature>
<feature type="region of interest" description="Disordered" evidence="9">
    <location>
        <begin position="666"/>
        <end position="693"/>
    </location>
</feature>
<keyword evidence="4 8" id="KW-0862">Zinc</keyword>
<evidence type="ECO:0000256" key="6">
    <source>
        <dbReference type="ARBA" id="ARBA00023157"/>
    </source>
</evidence>
<keyword evidence="3" id="KW-0378">Hydrolase</keyword>
<dbReference type="Pfam" id="PF17771">
    <property type="entry name" value="ADAMTS_CR_2"/>
    <property type="match status" value="1"/>
</dbReference>
<dbReference type="EMBL" id="JABDTM020027011">
    <property type="protein sequence ID" value="KAH0811140.1"/>
    <property type="molecule type" value="Genomic_DNA"/>
</dbReference>
<evidence type="ECO:0000256" key="5">
    <source>
        <dbReference type="ARBA" id="ARBA00023049"/>
    </source>
</evidence>
<dbReference type="InterPro" id="IPR024079">
    <property type="entry name" value="MetalloPept_cat_dom_sf"/>
</dbReference>
<organism evidence="11 12">
    <name type="scientific">Tenebrio molitor</name>
    <name type="common">Yellow mealworm beetle</name>
    <dbReference type="NCBI Taxonomy" id="7067"/>
    <lineage>
        <taxon>Eukaryota</taxon>
        <taxon>Metazoa</taxon>
        <taxon>Ecdysozoa</taxon>
        <taxon>Arthropoda</taxon>
        <taxon>Hexapoda</taxon>
        <taxon>Insecta</taxon>
        <taxon>Pterygota</taxon>
        <taxon>Neoptera</taxon>
        <taxon>Endopterygota</taxon>
        <taxon>Coleoptera</taxon>
        <taxon>Polyphaga</taxon>
        <taxon>Cucujiformia</taxon>
        <taxon>Tenebrionidae</taxon>
        <taxon>Tenebrio</taxon>
    </lineage>
</organism>
<reference evidence="11" key="1">
    <citation type="journal article" date="2020" name="J Insects Food Feed">
        <title>The yellow mealworm (Tenebrio molitor) genome: a resource for the emerging insects as food and feed industry.</title>
        <authorList>
            <person name="Eriksson T."/>
            <person name="Andere A."/>
            <person name="Kelstrup H."/>
            <person name="Emery V."/>
            <person name="Picard C."/>
        </authorList>
    </citation>
    <scope>NUCLEOTIDE SEQUENCE</scope>
    <source>
        <strain evidence="11">Stoneville</strain>
        <tissue evidence="11">Whole head</tissue>
    </source>
</reference>
<keyword evidence="7" id="KW-0325">Glycoprotein</keyword>
<evidence type="ECO:0000259" key="10">
    <source>
        <dbReference type="PROSITE" id="PS50215"/>
    </source>
</evidence>
<name>A0A8J6HAK9_TENMO</name>
<dbReference type="GO" id="GO:0004222">
    <property type="term" value="F:metalloendopeptidase activity"/>
    <property type="evidence" value="ECO:0007669"/>
    <property type="project" value="InterPro"/>
</dbReference>
<dbReference type="InterPro" id="IPR041645">
    <property type="entry name" value="ADAMTS_CR_2"/>
</dbReference>
<dbReference type="Proteomes" id="UP000719412">
    <property type="component" value="Unassembled WGS sequence"/>
</dbReference>
<dbReference type="SUPFAM" id="SSF55486">
    <property type="entry name" value="Metalloproteases ('zincins'), catalytic domain"/>
    <property type="match status" value="1"/>
</dbReference>
<dbReference type="PANTHER" id="PTHR11905:SF249">
    <property type="entry name" value="SOL NARAE, ISOFORM C"/>
    <property type="match status" value="1"/>
</dbReference>
<dbReference type="InterPro" id="IPR001590">
    <property type="entry name" value="Peptidase_M12B"/>
</dbReference>
<evidence type="ECO:0000256" key="9">
    <source>
        <dbReference type="SAM" id="MobiDB-lite"/>
    </source>
</evidence>
<dbReference type="PROSITE" id="PS50215">
    <property type="entry name" value="ADAM_MEPRO"/>
    <property type="match status" value="1"/>
</dbReference>
<feature type="compositionally biased region" description="Polar residues" evidence="9">
    <location>
        <begin position="674"/>
        <end position="693"/>
    </location>
</feature>
<evidence type="ECO:0000313" key="11">
    <source>
        <dbReference type="EMBL" id="KAH0811140.1"/>
    </source>
</evidence>